<keyword evidence="2" id="KW-1185">Reference proteome</keyword>
<evidence type="ECO:0000313" key="1">
    <source>
        <dbReference type="EMBL" id="CAG8840097.1"/>
    </source>
</evidence>
<reference evidence="1" key="1">
    <citation type="submission" date="2021-06" db="EMBL/GenBank/DDBJ databases">
        <authorList>
            <person name="Kallberg Y."/>
            <person name="Tangrot J."/>
            <person name="Rosling A."/>
        </authorList>
    </citation>
    <scope>NUCLEOTIDE SEQUENCE</scope>
    <source>
        <strain evidence="1">MA461A</strain>
    </source>
</reference>
<dbReference type="EMBL" id="CAJVQC010125724">
    <property type="protein sequence ID" value="CAG8840097.1"/>
    <property type="molecule type" value="Genomic_DNA"/>
</dbReference>
<proteinExistence type="predicted"/>
<name>A0ACA9SHJ2_9GLOM</name>
<evidence type="ECO:0000313" key="2">
    <source>
        <dbReference type="Proteomes" id="UP000789920"/>
    </source>
</evidence>
<gene>
    <name evidence="1" type="ORF">RPERSI_LOCUS31301</name>
</gene>
<sequence length="94" mass="10869">GEQPYGVFSNYYYPIKLKVRIPRELASNGQVVSEKGFLTEELEFSSSEALFHALKFTQKDKERLDIINQIKNLDPENSKKTAGQHDKKDYDTEN</sequence>
<comment type="caution">
    <text evidence="1">The sequence shown here is derived from an EMBL/GenBank/DDBJ whole genome shotgun (WGS) entry which is preliminary data.</text>
</comment>
<protein>
    <submittedName>
        <fullName evidence="1">27215_t:CDS:1</fullName>
    </submittedName>
</protein>
<feature type="non-terminal residue" evidence="1">
    <location>
        <position position="1"/>
    </location>
</feature>
<organism evidence="1 2">
    <name type="scientific">Racocetra persica</name>
    <dbReference type="NCBI Taxonomy" id="160502"/>
    <lineage>
        <taxon>Eukaryota</taxon>
        <taxon>Fungi</taxon>
        <taxon>Fungi incertae sedis</taxon>
        <taxon>Mucoromycota</taxon>
        <taxon>Glomeromycotina</taxon>
        <taxon>Glomeromycetes</taxon>
        <taxon>Diversisporales</taxon>
        <taxon>Gigasporaceae</taxon>
        <taxon>Racocetra</taxon>
    </lineage>
</organism>
<accession>A0ACA9SHJ2</accession>
<dbReference type="Proteomes" id="UP000789920">
    <property type="component" value="Unassembled WGS sequence"/>
</dbReference>